<keyword evidence="2" id="KW-1185">Reference proteome</keyword>
<keyword evidence="1" id="KW-0378">Hydrolase</keyword>
<dbReference type="RefSeq" id="WP_186877932.1">
    <property type="nucleotide sequence ID" value="NZ_JACOPN010000002.1"/>
</dbReference>
<organism evidence="1 2">
    <name type="scientific">Flintibacter faecis</name>
    <dbReference type="NCBI Taxonomy" id="2763047"/>
    <lineage>
        <taxon>Bacteria</taxon>
        <taxon>Bacillati</taxon>
        <taxon>Bacillota</taxon>
        <taxon>Clostridia</taxon>
        <taxon>Eubacteriales</taxon>
        <taxon>Flintibacter</taxon>
    </lineage>
</organism>
<dbReference type="PANTHER" id="PTHR10000:SF8">
    <property type="entry name" value="HAD SUPERFAMILY HYDROLASE-LIKE, TYPE 3"/>
    <property type="match status" value="1"/>
</dbReference>
<protein>
    <submittedName>
        <fullName evidence="1">HAD-IIB family hydrolase</fullName>
    </submittedName>
</protein>
<dbReference type="SUPFAM" id="SSF56784">
    <property type="entry name" value="HAD-like"/>
    <property type="match status" value="1"/>
</dbReference>
<dbReference type="GO" id="GO:0000287">
    <property type="term" value="F:magnesium ion binding"/>
    <property type="evidence" value="ECO:0007669"/>
    <property type="project" value="TreeGrafter"/>
</dbReference>
<dbReference type="NCBIfam" id="TIGR01484">
    <property type="entry name" value="HAD-SF-IIB"/>
    <property type="match status" value="1"/>
</dbReference>
<dbReference type="GO" id="GO:0005829">
    <property type="term" value="C:cytosol"/>
    <property type="evidence" value="ECO:0007669"/>
    <property type="project" value="TreeGrafter"/>
</dbReference>
<dbReference type="PANTHER" id="PTHR10000">
    <property type="entry name" value="PHOSPHOSERINE PHOSPHATASE"/>
    <property type="match status" value="1"/>
</dbReference>
<dbReference type="Gene3D" id="3.30.1240.10">
    <property type="match status" value="1"/>
</dbReference>
<dbReference type="InterPro" id="IPR036412">
    <property type="entry name" value="HAD-like_sf"/>
</dbReference>
<reference evidence="1" key="1">
    <citation type="submission" date="2020-08" db="EMBL/GenBank/DDBJ databases">
        <title>Genome public.</title>
        <authorList>
            <person name="Liu C."/>
            <person name="Sun Q."/>
        </authorList>
    </citation>
    <scope>NUCLEOTIDE SEQUENCE</scope>
    <source>
        <strain evidence="1">BX5</strain>
    </source>
</reference>
<gene>
    <name evidence="1" type="ORF">H8S55_04045</name>
</gene>
<dbReference type="EMBL" id="JACOPN010000002">
    <property type="protein sequence ID" value="MBC5716501.1"/>
    <property type="molecule type" value="Genomic_DNA"/>
</dbReference>
<evidence type="ECO:0000313" key="1">
    <source>
        <dbReference type="EMBL" id="MBC5716501.1"/>
    </source>
</evidence>
<evidence type="ECO:0000313" key="2">
    <source>
        <dbReference type="Proteomes" id="UP000602260"/>
    </source>
</evidence>
<dbReference type="AlphaFoldDB" id="A0A8J6J3F0"/>
<proteinExistence type="predicted"/>
<sequence length="269" mass="30389">MGKFDGVLLVSDFDDTLYDSHHRVPERNRRALDYFRSQGGRFTVATGRARRTFAPFHDLVPLDAPVVLSNGSAIYDFSKNEMLEQTFLPPSAPADFAAILDRFPSVGAEVYHAEDIYAWNPNDITQAHMKKVGGGYTVLPFDQMPTPWTKAILQQERDVLRPVQQWLLERWGDRYEAIFSNNYYLEITAKGSTKGDFVAKVADMLDIRPENLYCVGDNQNDLSMLRRSSIPFAPANCAQEVKDWGATVLCHCDEGVIGDIVGILDRRYS</sequence>
<dbReference type="InterPro" id="IPR006379">
    <property type="entry name" value="HAD-SF_hydro_IIB"/>
</dbReference>
<dbReference type="InterPro" id="IPR023214">
    <property type="entry name" value="HAD_sf"/>
</dbReference>
<dbReference type="GO" id="GO:0016791">
    <property type="term" value="F:phosphatase activity"/>
    <property type="evidence" value="ECO:0007669"/>
    <property type="project" value="UniProtKB-ARBA"/>
</dbReference>
<dbReference type="Pfam" id="PF08282">
    <property type="entry name" value="Hydrolase_3"/>
    <property type="match status" value="1"/>
</dbReference>
<accession>A0A8J6J3F0</accession>
<name>A0A8J6J3F0_9FIRM</name>
<comment type="caution">
    <text evidence="1">The sequence shown here is derived from an EMBL/GenBank/DDBJ whole genome shotgun (WGS) entry which is preliminary data.</text>
</comment>
<dbReference type="Proteomes" id="UP000602260">
    <property type="component" value="Unassembled WGS sequence"/>
</dbReference>
<dbReference type="Gene3D" id="3.40.50.1000">
    <property type="entry name" value="HAD superfamily/HAD-like"/>
    <property type="match status" value="1"/>
</dbReference>